<feature type="signal peptide" evidence="1">
    <location>
        <begin position="1"/>
        <end position="19"/>
    </location>
</feature>
<evidence type="ECO:0000313" key="3">
    <source>
        <dbReference type="EMBL" id="GGJ29245.1"/>
    </source>
</evidence>
<evidence type="ECO:0000256" key="1">
    <source>
        <dbReference type="SAM" id="SignalP"/>
    </source>
</evidence>
<protein>
    <submittedName>
        <fullName evidence="3">ABC transporter substrate-binding protein</fullName>
    </submittedName>
</protein>
<keyword evidence="4" id="KW-1185">Reference proteome</keyword>
<comment type="caution">
    <text evidence="3">The sequence shown here is derived from an EMBL/GenBank/DDBJ whole genome shotgun (WGS) entry which is preliminary data.</text>
</comment>
<dbReference type="Pfam" id="PF04069">
    <property type="entry name" value="OpuAC"/>
    <property type="match status" value="1"/>
</dbReference>
<reference evidence="4" key="1">
    <citation type="journal article" date="2019" name="Int. J. Syst. Evol. Microbiol.">
        <title>The Global Catalogue of Microorganisms (GCM) 10K type strain sequencing project: providing services to taxonomists for standard genome sequencing and annotation.</title>
        <authorList>
            <consortium name="The Broad Institute Genomics Platform"/>
            <consortium name="The Broad Institute Genome Sequencing Center for Infectious Disease"/>
            <person name="Wu L."/>
            <person name="Ma J."/>
        </authorList>
    </citation>
    <scope>NUCLEOTIDE SEQUENCE [LARGE SCALE GENOMIC DNA]</scope>
    <source>
        <strain evidence="4">JCM 14370</strain>
    </source>
</reference>
<feature type="domain" description="ABC-type glycine betaine transport system substrate-binding" evidence="2">
    <location>
        <begin position="20"/>
        <end position="295"/>
    </location>
</feature>
<dbReference type="EMBL" id="BMOD01000003">
    <property type="protein sequence ID" value="GGJ29245.1"/>
    <property type="molecule type" value="Genomic_DNA"/>
</dbReference>
<gene>
    <name evidence="3" type="ORF">GCM10008938_14210</name>
</gene>
<proteinExistence type="predicted"/>
<keyword evidence="1" id="KW-0732">Signal</keyword>
<dbReference type="SUPFAM" id="SSF53850">
    <property type="entry name" value="Periplasmic binding protein-like II"/>
    <property type="match status" value="1"/>
</dbReference>
<accession>A0ABQ2CYI3</accession>
<dbReference type="Gene3D" id="3.40.190.120">
    <property type="entry name" value="Osmoprotection protein (prox), domain 2"/>
    <property type="match status" value="1"/>
</dbReference>
<dbReference type="Proteomes" id="UP000632222">
    <property type="component" value="Unassembled WGS sequence"/>
</dbReference>
<feature type="chain" id="PRO_5045870529" evidence="1">
    <location>
        <begin position="20"/>
        <end position="301"/>
    </location>
</feature>
<organism evidence="3 4">
    <name type="scientific">Deinococcus roseus</name>
    <dbReference type="NCBI Taxonomy" id="392414"/>
    <lineage>
        <taxon>Bacteria</taxon>
        <taxon>Thermotogati</taxon>
        <taxon>Deinococcota</taxon>
        <taxon>Deinococci</taxon>
        <taxon>Deinococcales</taxon>
        <taxon>Deinococcaceae</taxon>
        <taxon>Deinococcus</taxon>
    </lineage>
</organism>
<dbReference type="InterPro" id="IPR007210">
    <property type="entry name" value="ABC_Gly_betaine_transp_sub-bd"/>
</dbReference>
<dbReference type="Gene3D" id="3.40.190.10">
    <property type="entry name" value="Periplasmic binding protein-like II"/>
    <property type="match status" value="1"/>
</dbReference>
<dbReference type="RefSeq" id="WP_189001799.1">
    <property type="nucleotide sequence ID" value="NZ_BMOD01000003.1"/>
</dbReference>
<evidence type="ECO:0000313" key="4">
    <source>
        <dbReference type="Proteomes" id="UP000632222"/>
    </source>
</evidence>
<name>A0ABQ2CYI3_9DEIO</name>
<evidence type="ECO:0000259" key="2">
    <source>
        <dbReference type="Pfam" id="PF04069"/>
    </source>
</evidence>
<sequence>MKKSIFLFAALALTSSAFAKPIVVASKLDPEAQLLGQIILLTLKDAGFEVTDKTSLGDTGVARKAILSGEIDVYPEYTGNAVYLFPDAKIAEEKAQNPQVIYGLAKELDAKNGITWLNPANVNNTWALALPAAFARANKISTYTNLATYLNRGGNLKVAGSPEFFNRPDAFQLFENTYGFKLKADQKLLLAGATPLQTQQAAAAGQNGVNAAMAYGTDGTIAALDLVVLKDPKNAQPVYQPSPIIRTEVLKANPKIQTLLNKAFRTLSQTGIQKLNAQIAVEGKPVREVAAAFLKSKGIIK</sequence>